<dbReference type="EMBL" id="AGWL01000008">
    <property type="protein sequence ID" value="EKU94640.1"/>
    <property type="molecule type" value="Genomic_DNA"/>
</dbReference>
<evidence type="ECO:0000256" key="7">
    <source>
        <dbReference type="ARBA" id="ARBA00022676"/>
    </source>
</evidence>
<evidence type="ECO:0000313" key="14">
    <source>
        <dbReference type="EMBL" id="EKU94640.1"/>
    </source>
</evidence>
<evidence type="ECO:0000259" key="13">
    <source>
        <dbReference type="Pfam" id="PF08029"/>
    </source>
</evidence>
<comment type="function">
    <text evidence="10 11">Catalyzes the condensation of ATP and 5-phosphoribose 1-diphosphate to form N'-(5'-phosphoribosyl)-ATP (PR-ATP). Has a crucial role in the pathway because the rate of histidine biosynthesis seems to be controlled primarily by regulation of HisG enzymatic activity.</text>
</comment>
<evidence type="ECO:0000256" key="9">
    <source>
        <dbReference type="ARBA" id="ARBA00023102"/>
    </source>
</evidence>
<keyword evidence="8 11" id="KW-0808">Transferase</keyword>
<feature type="domain" description="ATP phosphoribosyltransferase catalytic" evidence="12">
    <location>
        <begin position="49"/>
        <end position="186"/>
    </location>
</feature>
<dbReference type="InterPro" id="IPR013115">
    <property type="entry name" value="HisG_C"/>
</dbReference>
<dbReference type="PANTHER" id="PTHR21403">
    <property type="entry name" value="ATP PHOSPHORIBOSYLTRANSFERASE ATP-PRTASE"/>
    <property type="match status" value="1"/>
</dbReference>
<dbReference type="Gene3D" id="3.40.190.10">
    <property type="entry name" value="Periplasmic binding protein-like II"/>
    <property type="match status" value="2"/>
</dbReference>
<dbReference type="UniPathway" id="UPA00031">
    <property type="reaction ID" value="UER00006"/>
</dbReference>
<evidence type="ECO:0000256" key="2">
    <source>
        <dbReference type="ARBA" id="ARBA00004667"/>
    </source>
</evidence>
<dbReference type="GO" id="GO:0000105">
    <property type="term" value="P:L-histidine biosynthetic process"/>
    <property type="evidence" value="ECO:0007669"/>
    <property type="project" value="UniProtKB-UniRule"/>
</dbReference>
<comment type="subcellular location">
    <subcellularLocation>
        <location evidence="11">Cytoplasm</location>
    </subcellularLocation>
</comment>
<comment type="activity regulation">
    <text evidence="11">Feedback inhibited by histidine.</text>
</comment>
<evidence type="ECO:0000256" key="11">
    <source>
        <dbReference type="HAMAP-Rule" id="MF_00079"/>
    </source>
</evidence>
<dbReference type="NCBIfam" id="TIGR03455">
    <property type="entry name" value="HisG_C-term"/>
    <property type="match status" value="1"/>
</dbReference>
<comment type="cofactor">
    <cofactor evidence="11">
        <name>Mg(2+)</name>
        <dbReference type="ChEBI" id="CHEBI:18420"/>
    </cofactor>
</comment>
<dbReference type="HOGENOM" id="CLU_038115_1_1_11"/>
<dbReference type="PROSITE" id="PS01316">
    <property type="entry name" value="ATP_P_PHORIBOSYLTR"/>
    <property type="match status" value="1"/>
</dbReference>
<keyword evidence="9 11" id="KW-0368">Histidine biosynthesis</keyword>
<dbReference type="GO" id="GO:0000287">
    <property type="term" value="F:magnesium ion binding"/>
    <property type="evidence" value="ECO:0007669"/>
    <property type="project" value="UniProtKB-UniRule"/>
</dbReference>
<dbReference type="GO" id="GO:0005737">
    <property type="term" value="C:cytoplasm"/>
    <property type="evidence" value="ECO:0007669"/>
    <property type="project" value="UniProtKB-SubCell"/>
</dbReference>
<keyword evidence="7 11" id="KW-0328">Glycosyltransferase</keyword>
<dbReference type="NCBIfam" id="TIGR00070">
    <property type="entry name" value="hisG"/>
    <property type="match status" value="1"/>
</dbReference>
<dbReference type="AlphaFoldDB" id="K9EZH2"/>
<dbReference type="HAMAP" id="MF_00079">
    <property type="entry name" value="HisG_Long"/>
    <property type="match status" value="1"/>
</dbReference>
<reference evidence="14 15" key="1">
    <citation type="submission" date="2012-09" db="EMBL/GenBank/DDBJ databases">
        <title>The Genome Sequence of Actinobaculum massiliae ACS-171-V-COL2.</title>
        <authorList>
            <consortium name="The Broad Institute Genome Sequencing Platform"/>
            <person name="Earl A."/>
            <person name="Ward D."/>
            <person name="Feldgarden M."/>
            <person name="Gevers D."/>
            <person name="Saerens B."/>
            <person name="Vaneechoutte M."/>
            <person name="Walker B."/>
            <person name="Young S.K."/>
            <person name="Zeng Q."/>
            <person name="Gargeya S."/>
            <person name="Fitzgerald M."/>
            <person name="Haas B."/>
            <person name="Abouelleil A."/>
            <person name="Alvarado L."/>
            <person name="Arachchi H.M."/>
            <person name="Berlin A."/>
            <person name="Chapman S.B."/>
            <person name="Goldberg J."/>
            <person name="Griggs A."/>
            <person name="Gujja S."/>
            <person name="Hansen M."/>
            <person name="Howarth C."/>
            <person name="Imamovic A."/>
            <person name="Larimer J."/>
            <person name="McCowen C."/>
            <person name="Montmayeur A."/>
            <person name="Murphy C."/>
            <person name="Neiman D."/>
            <person name="Pearson M."/>
            <person name="Priest M."/>
            <person name="Roberts A."/>
            <person name="Saif S."/>
            <person name="Shea T."/>
            <person name="Sisk P."/>
            <person name="Sykes S."/>
            <person name="Wortman J."/>
            <person name="Nusbaum C."/>
            <person name="Birren B."/>
        </authorList>
    </citation>
    <scope>NUCLEOTIDE SEQUENCE [LARGE SCALE GENOMIC DNA]</scope>
    <source>
        <strain evidence="15">ACS-171-V-Col2</strain>
    </source>
</reference>
<keyword evidence="11" id="KW-0460">Magnesium</keyword>
<dbReference type="SUPFAM" id="SSF54913">
    <property type="entry name" value="GlnB-like"/>
    <property type="match status" value="1"/>
</dbReference>
<comment type="catalytic activity">
    <reaction evidence="1 11">
        <text>1-(5-phospho-beta-D-ribosyl)-ATP + diphosphate = 5-phospho-alpha-D-ribose 1-diphosphate + ATP</text>
        <dbReference type="Rhea" id="RHEA:18473"/>
        <dbReference type="ChEBI" id="CHEBI:30616"/>
        <dbReference type="ChEBI" id="CHEBI:33019"/>
        <dbReference type="ChEBI" id="CHEBI:58017"/>
        <dbReference type="ChEBI" id="CHEBI:73183"/>
        <dbReference type="EC" id="2.4.2.17"/>
    </reaction>
</comment>
<keyword evidence="15" id="KW-1185">Reference proteome</keyword>
<comment type="pathway">
    <text evidence="2 11">Amino-acid biosynthesis; L-histidine biosynthesis; L-histidine from 5-phospho-alpha-D-ribose 1-diphosphate: step 1/9.</text>
</comment>
<evidence type="ECO:0000259" key="12">
    <source>
        <dbReference type="Pfam" id="PF01634"/>
    </source>
</evidence>
<dbReference type="PANTHER" id="PTHR21403:SF8">
    <property type="entry name" value="ATP PHOSPHORIBOSYLTRANSFERASE"/>
    <property type="match status" value="1"/>
</dbReference>
<dbReference type="Gene3D" id="3.30.70.120">
    <property type="match status" value="1"/>
</dbReference>
<dbReference type="InterPro" id="IPR018198">
    <property type="entry name" value="ATP_PRibTrfase_CS"/>
</dbReference>
<keyword evidence="11" id="KW-0547">Nucleotide-binding</keyword>
<dbReference type="GO" id="GO:0005524">
    <property type="term" value="F:ATP binding"/>
    <property type="evidence" value="ECO:0007669"/>
    <property type="project" value="UniProtKB-KW"/>
</dbReference>
<keyword evidence="11" id="KW-0067">ATP-binding</keyword>
<gene>
    <name evidence="11" type="primary">hisG</name>
    <name evidence="14" type="ORF">HMPREF9233_01587</name>
</gene>
<evidence type="ECO:0000256" key="6">
    <source>
        <dbReference type="ARBA" id="ARBA00022605"/>
    </source>
</evidence>
<dbReference type="InterPro" id="IPR001348">
    <property type="entry name" value="ATP_PRibTrfase_HisG"/>
</dbReference>
<dbReference type="SUPFAM" id="SSF53850">
    <property type="entry name" value="Periplasmic binding protein-like II"/>
    <property type="match status" value="1"/>
</dbReference>
<dbReference type="Pfam" id="PF08029">
    <property type="entry name" value="HisG_C"/>
    <property type="match status" value="1"/>
</dbReference>
<dbReference type="InterPro" id="IPR013820">
    <property type="entry name" value="ATP_PRibTrfase_cat"/>
</dbReference>
<feature type="domain" description="Histidine biosynthesis HisG C-terminal" evidence="13">
    <location>
        <begin position="205"/>
        <end position="275"/>
    </location>
</feature>
<dbReference type="InterPro" id="IPR015867">
    <property type="entry name" value="N-reg_PII/ATP_PRibTrfase_C"/>
</dbReference>
<evidence type="ECO:0000256" key="8">
    <source>
        <dbReference type="ARBA" id="ARBA00022679"/>
    </source>
</evidence>
<dbReference type="STRING" id="202789.GCA_001457435_00517"/>
<accession>K9EZH2</accession>
<evidence type="ECO:0000256" key="10">
    <source>
        <dbReference type="ARBA" id="ARBA00024861"/>
    </source>
</evidence>
<dbReference type="InterPro" id="IPR020621">
    <property type="entry name" value="ATP-PRT_HisG_long"/>
</dbReference>
<protein>
    <recommendedName>
        <fullName evidence="5 11">ATP phosphoribosyltransferase</fullName>
        <shortName evidence="11">ATP-PRT</shortName>
        <shortName evidence="11">ATP-PRTase</shortName>
        <ecNumber evidence="4 11">2.4.2.17</ecNumber>
    </recommendedName>
</protein>
<name>K9EZH2_9ACTO</name>
<dbReference type="Proteomes" id="UP000009888">
    <property type="component" value="Unassembled WGS sequence"/>
</dbReference>
<comment type="caution">
    <text evidence="14">The sequence shown here is derived from an EMBL/GenBank/DDBJ whole genome shotgun (WGS) entry which is preliminary data.</text>
</comment>
<comment type="similarity">
    <text evidence="3 11">Belongs to the ATP phosphoribosyltransferase family. Long subfamily.</text>
</comment>
<dbReference type="InterPro" id="IPR011322">
    <property type="entry name" value="N-reg_PII-like_a/b"/>
</dbReference>
<evidence type="ECO:0000256" key="3">
    <source>
        <dbReference type="ARBA" id="ARBA00007955"/>
    </source>
</evidence>
<proteinExistence type="inferred from homology"/>
<organism evidence="14 15">
    <name type="scientific">Actinobaculum massiliense ACS-171-V-Col2</name>
    <dbReference type="NCBI Taxonomy" id="883066"/>
    <lineage>
        <taxon>Bacteria</taxon>
        <taxon>Bacillati</taxon>
        <taxon>Actinomycetota</taxon>
        <taxon>Actinomycetes</taxon>
        <taxon>Actinomycetales</taxon>
        <taxon>Actinomycetaceae</taxon>
        <taxon>Actinobaculum</taxon>
    </lineage>
</organism>
<evidence type="ECO:0000313" key="15">
    <source>
        <dbReference type="Proteomes" id="UP000009888"/>
    </source>
</evidence>
<dbReference type="CDD" id="cd13591">
    <property type="entry name" value="PBP2_HisGL1"/>
    <property type="match status" value="1"/>
</dbReference>
<dbReference type="RefSeq" id="WP_007001792.1">
    <property type="nucleotide sequence ID" value="NZ_JH992956.1"/>
</dbReference>
<keyword evidence="11" id="KW-0479">Metal-binding</keyword>
<dbReference type="Pfam" id="PF01634">
    <property type="entry name" value="HisG"/>
    <property type="match status" value="1"/>
</dbReference>
<dbReference type="EC" id="2.4.2.17" evidence="4 11"/>
<sequence length="280" mass="30576">MLRIAVPNKGALSEPASALLQEAGYRQRRQSRELVLVDAENQVEFFFIRPRDVAIYVGTGTVDVGITGRDLLLDSRADAVEHLPLGFARSTFKFAAPAGTMTTLEDLRGKRIATSYDHLVRMTLDKRNIEAKVVHLDGAVESSVRLGVADAVADVVETGSTLRAAGLETFGETLLESEAVLICRAGQEPDGLQILDRRLRGVLTARAYVMLDYDVPAKHLEEAADIARGIQSPTISNLHDNGWYAVRIMVPRDSMNATMDKLYDAGARGIVVTPIFASRL</sequence>
<evidence type="ECO:0000256" key="1">
    <source>
        <dbReference type="ARBA" id="ARBA00000915"/>
    </source>
</evidence>
<dbReference type="PATRIC" id="fig|883066.3.peg.1649"/>
<evidence type="ECO:0000256" key="5">
    <source>
        <dbReference type="ARBA" id="ARBA00020998"/>
    </source>
</evidence>
<keyword evidence="6 11" id="KW-0028">Amino-acid biosynthesis</keyword>
<keyword evidence="11" id="KW-0963">Cytoplasm</keyword>
<dbReference type="eggNOG" id="COG0040">
    <property type="taxonomic scope" value="Bacteria"/>
</dbReference>
<evidence type="ECO:0000256" key="4">
    <source>
        <dbReference type="ARBA" id="ARBA00011946"/>
    </source>
</evidence>
<dbReference type="GO" id="GO:0003879">
    <property type="term" value="F:ATP phosphoribosyltransferase activity"/>
    <property type="evidence" value="ECO:0007669"/>
    <property type="project" value="UniProtKB-UniRule"/>
</dbReference>